<name>A0A6A1UVB8_9ROSI</name>
<reference evidence="2 3" key="1">
    <citation type="journal article" date="2019" name="Plant Biotechnol. J.">
        <title>The red bayberry genome and genetic basis of sex determination.</title>
        <authorList>
            <person name="Jia H.M."/>
            <person name="Jia H.J."/>
            <person name="Cai Q.L."/>
            <person name="Wang Y."/>
            <person name="Zhao H.B."/>
            <person name="Yang W.F."/>
            <person name="Wang G.Y."/>
            <person name="Li Y.H."/>
            <person name="Zhan D.L."/>
            <person name="Shen Y.T."/>
            <person name="Niu Q.F."/>
            <person name="Chang L."/>
            <person name="Qiu J."/>
            <person name="Zhao L."/>
            <person name="Xie H.B."/>
            <person name="Fu W.Y."/>
            <person name="Jin J."/>
            <person name="Li X.W."/>
            <person name="Jiao Y."/>
            <person name="Zhou C.C."/>
            <person name="Tu T."/>
            <person name="Chai C.Y."/>
            <person name="Gao J.L."/>
            <person name="Fan L.J."/>
            <person name="van de Weg E."/>
            <person name="Wang J.Y."/>
            <person name="Gao Z.S."/>
        </authorList>
    </citation>
    <scope>NUCLEOTIDE SEQUENCE [LARGE SCALE GENOMIC DNA]</scope>
    <source>
        <tissue evidence="2">Leaves</tissue>
    </source>
</reference>
<keyword evidence="3" id="KW-1185">Reference proteome</keyword>
<accession>A0A6A1UVB8</accession>
<protein>
    <submittedName>
        <fullName evidence="2">Uncharacterized protein</fullName>
    </submittedName>
</protein>
<sequence>MEDNGGIKSGPLGDSSDDQASEAVGTLLLLKQSGQNNTGSIPLRSLKRRRIESNVSISSPCKFIMMRSSKALPGSSKRPVTVEDETLISTKPPTTLPDNSYAVLKIEDKTASLETITLARLREEAKADKKKKLYQYLFSRQDEYFGPP</sequence>
<dbReference type="EMBL" id="RXIC02000026">
    <property type="protein sequence ID" value="KAB1203647.1"/>
    <property type="molecule type" value="Genomic_DNA"/>
</dbReference>
<feature type="region of interest" description="Disordered" evidence="1">
    <location>
        <begin position="1"/>
        <end position="27"/>
    </location>
</feature>
<evidence type="ECO:0000313" key="3">
    <source>
        <dbReference type="Proteomes" id="UP000516437"/>
    </source>
</evidence>
<gene>
    <name evidence="2" type="ORF">CJ030_MR8G002787</name>
</gene>
<comment type="caution">
    <text evidence="2">The sequence shown here is derived from an EMBL/GenBank/DDBJ whole genome shotgun (WGS) entry which is preliminary data.</text>
</comment>
<evidence type="ECO:0000256" key="1">
    <source>
        <dbReference type="SAM" id="MobiDB-lite"/>
    </source>
</evidence>
<proteinExistence type="predicted"/>
<dbReference type="AlphaFoldDB" id="A0A6A1UVB8"/>
<organism evidence="2 3">
    <name type="scientific">Morella rubra</name>
    <name type="common">Chinese bayberry</name>
    <dbReference type="NCBI Taxonomy" id="262757"/>
    <lineage>
        <taxon>Eukaryota</taxon>
        <taxon>Viridiplantae</taxon>
        <taxon>Streptophyta</taxon>
        <taxon>Embryophyta</taxon>
        <taxon>Tracheophyta</taxon>
        <taxon>Spermatophyta</taxon>
        <taxon>Magnoliopsida</taxon>
        <taxon>eudicotyledons</taxon>
        <taxon>Gunneridae</taxon>
        <taxon>Pentapetalae</taxon>
        <taxon>rosids</taxon>
        <taxon>fabids</taxon>
        <taxon>Fagales</taxon>
        <taxon>Myricaceae</taxon>
        <taxon>Morella</taxon>
    </lineage>
</organism>
<evidence type="ECO:0000313" key="2">
    <source>
        <dbReference type="EMBL" id="KAB1203647.1"/>
    </source>
</evidence>
<dbReference type="Proteomes" id="UP000516437">
    <property type="component" value="Chromosome 8"/>
</dbReference>